<dbReference type="SMART" id="SM00849">
    <property type="entry name" value="Lactamase_B"/>
    <property type="match status" value="1"/>
</dbReference>
<dbReference type="PANTHER" id="PTHR46018">
    <property type="entry name" value="ZINC PHOSPHODIESTERASE ELAC PROTEIN 1"/>
    <property type="match status" value="1"/>
</dbReference>
<dbReference type="SUPFAM" id="SSF56281">
    <property type="entry name" value="Metallo-hydrolase/oxidoreductase"/>
    <property type="match status" value="1"/>
</dbReference>
<proteinExistence type="predicted"/>
<evidence type="ECO:0000313" key="3">
    <source>
        <dbReference type="EMBL" id="MFC0274588.1"/>
    </source>
</evidence>
<dbReference type="Proteomes" id="UP001589854">
    <property type="component" value="Unassembled WGS sequence"/>
</dbReference>
<accession>A0ABV6GMB7</accession>
<name>A0ABV6GMB7_9BACI</name>
<sequence>MKITIVGYWGGFPGVNEATSGYLLQSGSFNLLLDCGSAVLSQLQNYLPADQLNAVILSHYHHDHVADVGPLQFARLISSYLHADHTVLPIYGHQFDIEAFNKLTYKEVTEGCSYSPEKTLNIGPFTISFLKTLHPVDCFAMRITDKKSTVVFTADSAFQQSFIPFTLGADLLLSECNLYGNQDGEKSGHMTSYQAAKIAEETGVKELILTHLPHFGDHQDLVKEAQTIYKGKITLAHTGYVWKKS</sequence>
<dbReference type="RefSeq" id="WP_378938987.1">
    <property type="nucleotide sequence ID" value="NZ_JBHLVO010000039.1"/>
</dbReference>
<evidence type="ECO:0000256" key="1">
    <source>
        <dbReference type="ARBA" id="ARBA00022833"/>
    </source>
</evidence>
<keyword evidence="1" id="KW-0862">Zinc</keyword>
<comment type="caution">
    <text evidence="3">The sequence shown here is derived from an EMBL/GenBank/DDBJ whole genome shotgun (WGS) entry which is preliminary data.</text>
</comment>
<protein>
    <submittedName>
        <fullName evidence="3">MBL fold metallo-hydrolase</fullName>
    </submittedName>
</protein>
<feature type="domain" description="Metallo-beta-lactamase" evidence="2">
    <location>
        <begin position="18"/>
        <end position="211"/>
    </location>
</feature>
<dbReference type="PANTHER" id="PTHR46018:SF4">
    <property type="entry name" value="METALLO-HYDROLASE YHFI-RELATED"/>
    <property type="match status" value="1"/>
</dbReference>
<organism evidence="3 4">
    <name type="scientific">Metabacillus herbersteinensis</name>
    <dbReference type="NCBI Taxonomy" id="283816"/>
    <lineage>
        <taxon>Bacteria</taxon>
        <taxon>Bacillati</taxon>
        <taxon>Bacillota</taxon>
        <taxon>Bacilli</taxon>
        <taxon>Bacillales</taxon>
        <taxon>Bacillaceae</taxon>
        <taxon>Metabacillus</taxon>
    </lineage>
</organism>
<gene>
    <name evidence="3" type="ORF">ACFFIX_24985</name>
</gene>
<dbReference type="CDD" id="cd07716">
    <property type="entry name" value="RNaseZ_short-form-like_MBL-fold"/>
    <property type="match status" value="1"/>
</dbReference>
<dbReference type="InterPro" id="IPR036866">
    <property type="entry name" value="RibonucZ/Hydroxyglut_hydro"/>
</dbReference>
<reference evidence="3 4" key="1">
    <citation type="submission" date="2024-09" db="EMBL/GenBank/DDBJ databases">
        <authorList>
            <person name="Sun Q."/>
            <person name="Mori K."/>
        </authorList>
    </citation>
    <scope>NUCLEOTIDE SEQUENCE [LARGE SCALE GENOMIC DNA]</scope>
    <source>
        <strain evidence="3 4">CCM 7228</strain>
    </source>
</reference>
<dbReference type="InterPro" id="IPR001279">
    <property type="entry name" value="Metallo-B-lactamas"/>
</dbReference>
<dbReference type="Gene3D" id="3.60.15.10">
    <property type="entry name" value="Ribonuclease Z/Hydroxyacylglutathione hydrolase-like"/>
    <property type="match status" value="1"/>
</dbReference>
<dbReference type="Pfam" id="PF12706">
    <property type="entry name" value="Lactamase_B_2"/>
    <property type="match status" value="1"/>
</dbReference>
<evidence type="ECO:0000313" key="4">
    <source>
        <dbReference type="Proteomes" id="UP001589854"/>
    </source>
</evidence>
<evidence type="ECO:0000259" key="2">
    <source>
        <dbReference type="SMART" id="SM00849"/>
    </source>
</evidence>
<dbReference type="EMBL" id="JBHLVO010000039">
    <property type="protein sequence ID" value="MFC0274588.1"/>
    <property type="molecule type" value="Genomic_DNA"/>
</dbReference>
<keyword evidence="4" id="KW-1185">Reference proteome</keyword>